<dbReference type="PANTHER" id="PTHR14907">
    <property type="entry name" value="FI14130P"/>
    <property type="match status" value="1"/>
</dbReference>
<dbReference type="Pfam" id="PF11414">
    <property type="entry name" value="Suppressor_APC"/>
    <property type="match status" value="1"/>
</dbReference>
<feature type="compositionally biased region" description="Polar residues" evidence="1">
    <location>
        <begin position="161"/>
        <end position="186"/>
    </location>
</feature>
<proteinExistence type="predicted"/>
<dbReference type="VEuPathDB" id="VectorBase:SSCA000752"/>
<reference evidence="3 4" key="1">
    <citation type="journal article" date="2015" name="Parasit. Vectors">
        <title>Draft genome of the scabies mite.</title>
        <authorList>
            <person name="Rider S.D.Jr."/>
            <person name="Morgan M.S."/>
            <person name="Arlian L.G."/>
        </authorList>
    </citation>
    <scope>NUCLEOTIDE SEQUENCE [LARGE SCALE GENOMIC DNA]</scope>
    <source>
        <strain evidence="3">Arlian Lab</strain>
    </source>
</reference>
<sequence length="697" mass="78775">MIELCEATEDNPFIHGMSKSFVKALQQLFNVMDSEQTNTIRFHDLANQWEDDESDPFFPKGLINCLAKVQLPNGLLTFDRFCAGIKLCLLKNQVDIKDLQLNESINHTSSVPNNDPVPIGVPIVTSPSSNRRSDSVSNDRPPSEPKIHAPPPPPSLLKNEAINNHGKSLNCNQTRPTSPTSSTLNGSSIISITNDDSYTSSSTTSTKKMPLPSYEQVMANKLKKSSSPSALLNQRETSSLSTAANNISANTVLSDFEQNVNGRATMLPPVKPPLSRQIDNENIDSQNFSFNHPLQQDQSSNNGLFVQTLPSFSSSYGSNGNRISYDQNHYRLSNKNNCRAKSMPQLDCVESNPSRLHYFPSYSTSEQSQNNNSILVGNSIDNEIIIQNANSQPAIQRSIVVNDGQMTSSSSSTSRPLNQSFSHPKTVSRNCILKTLQSWRDNILNKQNNDTIKDFRAEPLIINNIFNNDAEIDNQNFYDLTSRSKIDEIQTKPMLSNSFRRNSFRRREPRRHTVGVNNRDLYSVKRFQQLEQEKDILLRGLNELDKTREWYIRHISSIQDKINFAGRCGGTFPSDCNIDAYQERINFQAIRIQTLNQHLITLRDSGQSFPIHMNLAIRPLNGLMRIDPNQPKQLVVNPNLVNKLKEQNRLLTDEVTRKSELITQLEMEKSSLIRELFQARTYGSYYGTGQCFDDTFM</sequence>
<evidence type="ECO:0000256" key="1">
    <source>
        <dbReference type="SAM" id="MobiDB-lite"/>
    </source>
</evidence>
<evidence type="ECO:0000259" key="2">
    <source>
        <dbReference type="Pfam" id="PF25825"/>
    </source>
</evidence>
<comment type="caution">
    <text evidence="3">The sequence shown here is derived from an EMBL/GenBank/DDBJ whole genome shotgun (WGS) entry which is preliminary data.</text>
</comment>
<organism evidence="3 4">
    <name type="scientific">Sarcoptes scabiei</name>
    <name type="common">Itch mite</name>
    <name type="synonym">Acarus scabiei</name>
    <dbReference type="NCBI Taxonomy" id="52283"/>
    <lineage>
        <taxon>Eukaryota</taxon>
        <taxon>Metazoa</taxon>
        <taxon>Ecdysozoa</taxon>
        <taxon>Arthropoda</taxon>
        <taxon>Chelicerata</taxon>
        <taxon>Arachnida</taxon>
        <taxon>Acari</taxon>
        <taxon>Acariformes</taxon>
        <taxon>Sarcoptiformes</taxon>
        <taxon>Astigmata</taxon>
        <taxon>Psoroptidia</taxon>
        <taxon>Sarcoptoidea</taxon>
        <taxon>Sarcoptidae</taxon>
        <taxon>Sarcoptinae</taxon>
        <taxon>Sarcoptes</taxon>
    </lineage>
</organism>
<feature type="compositionally biased region" description="Low complexity" evidence="1">
    <location>
        <begin position="187"/>
        <end position="206"/>
    </location>
</feature>
<dbReference type="InterPro" id="IPR026828">
    <property type="entry name" value="SAPC2_1/2"/>
</dbReference>
<gene>
    <name evidence="3" type="ORF">QR98_0064130</name>
</gene>
<dbReference type="PANTHER" id="PTHR14907:SF2">
    <property type="entry name" value="SUPPRESSOR APC DOMAIN-CONTAINING PROTEIN 2"/>
    <property type="match status" value="1"/>
</dbReference>
<feature type="region of interest" description="Disordered" evidence="1">
    <location>
        <begin position="107"/>
        <end position="210"/>
    </location>
</feature>
<name>A0A132AAA6_SARSC</name>
<dbReference type="OrthoDB" id="10035013at2759"/>
<dbReference type="EMBL" id="JXLN01011999">
    <property type="protein sequence ID" value="KPM07902.1"/>
    <property type="molecule type" value="Genomic_DNA"/>
</dbReference>
<protein>
    <recommendedName>
        <fullName evidence="2">Suppressor APC domain-containing protein</fullName>
    </recommendedName>
</protein>
<evidence type="ECO:0000313" key="3">
    <source>
        <dbReference type="EMBL" id="KPM07902.1"/>
    </source>
</evidence>
<feature type="domain" description="Suppressor APC" evidence="2">
    <location>
        <begin position="16"/>
        <end position="95"/>
    </location>
</feature>
<dbReference type="Pfam" id="PF25825">
    <property type="entry name" value="SAPC2_N"/>
    <property type="match status" value="1"/>
</dbReference>
<evidence type="ECO:0000313" key="4">
    <source>
        <dbReference type="Proteomes" id="UP000616769"/>
    </source>
</evidence>
<feature type="compositionally biased region" description="Low complexity" evidence="1">
    <location>
        <begin position="126"/>
        <end position="140"/>
    </location>
</feature>
<dbReference type="Proteomes" id="UP000616769">
    <property type="component" value="Unassembled WGS sequence"/>
</dbReference>
<accession>A0A132AAA6</accession>
<dbReference type="InterPro" id="IPR057953">
    <property type="entry name" value="SAPC2_N"/>
</dbReference>
<dbReference type="AlphaFoldDB" id="A0A132AAA6"/>